<dbReference type="Gene3D" id="1.10.3720.10">
    <property type="entry name" value="MetI-like"/>
    <property type="match status" value="1"/>
</dbReference>
<dbReference type="PANTHER" id="PTHR30425">
    <property type="entry name" value="PHOSPHATE TRANSPORT SYSTEM PERMEASE PROTEIN PST"/>
    <property type="match status" value="1"/>
</dbReference>
<dbReference type="STRING" id="679197.HMPREF9336_00511"/>
<feature type="transmembrane region" description="Helical" evidence="9">
    <location>
        <begin position="70"/>
        <end position="96"/>
    </location>
</feature>
<feature type="domain" description="ABC transmembrane type-1" evidence="11">
    <location>
        <begin position="71"/>
        <end position="305"/>
    </location>
</feature>
<evidence type="ECO:0000256" key="6">
    <source>
        <dbReference type="ARBA" id="ARBA00022692"/>
    </source>
</evidence>
<keyword evidence="3 9" id="KW-0813">Transport</keyword>
<feature type="transmembrane region" description="Helical" evidence="9">
    <location>
        <begin position="168"/>
        <end position="186"/>
    </location>
</feature>
<dbReference type="InterPro" id="IPR000515">
    <property type="entry name" value="MetI-like"/>
</dbReference>
<comment type="subcellular location">
    <subcellularLocation>
        <location evidence="1 9">Cell membrane</location>
        <topology evidence="1 9">Multi-pass membrane protein</topology>
    </subcellularLocation>
</comment>
<evidence type="ECO:0000256" key="9">
    <source>
        <dbReference type="RuleBase" id="RU363032"/>
    </source>
</evidence>
<dbReference type="eggNOG" id="COG0573">
    <property type="taxonomic scope" value="Bacteria"/>
</dbReference>
<dbReference type="SUPFAM" id="SSF161098">
    <property type="entry name" value="MetI-like"/>
    <property type="match status" value="1"/>
</dbReference>
<dbReference type="AlphaFoldDB" id="E5XLZ2"/>
<name>E5XLZ2_SEGRC</name>
<dbReference type="CDD" id="cd06261">
    <property type="entry name" value="TM_PBP2"/>
    <property type="match status" value="1"/>
</dbReference>
<feature type="transmembrane region" description="Helical" evidence="9">
    <location>
        <begin position="224"/>
        <end position="247"/>
    </location>
</feature>
<dbReference type="RefSeq" id="WP_007467510.1">
    <property type="nucleotide sequence ID" value="NZ_KI391954.1"/>
</dbReference>
<dbReference type="HOGENOM" id="CLU_033621_1_3_11"/>
<dbReference type="EMBL" id="ACZI02000003">
    <property type="protein sequence ID" value="EFV14638.1"/>
    <property type="molecule type" value="Genomic_DNA"/>
</dbReference>
<dbReference type="InterPro" id="IPR011864">
    <property type="entry name" value="Phosphate_PstC"/>
</dbReference>
<protein>
    <recommendedName>
        <fullName evidence="10">Phosphate transport system permease protein</fullName>
    </recommendedName>
</protein>
<organism evidence="12 13">
    <name type="scientific">Segniliparus rugosus (strain ATCC BAA-974 / DSM 45345 / CCUG 50838 / CIP 108380 / JCM 13579 / CDC 945)</name>
    <dbReference type="NCBI Taxonomy" id="679197"/>
    <lineage>
        <taxon>Bacteria</taxon>
        <taxon>Bacillati</taxon>
        <taxon>Actinomycetota</taxon>
        <taxon>Actinomycetes</taxon>
        <taxon>Mycobacteriales</taxon>
        <taxon>Segniliparaceae</taxon>
        <taxon>Segniliparus</taxon>
    </lineage>
</organism>
<keyword evidence="6 9" id="KW-0812">Transmembrane</keyword>
<feature type="transmembrane region" description="Helical" evidence="9">
    <location>
        <begin position="12"/>
        <end position="36"/>
    </location>
</feature>
<reference evidence="12 13" key="1">
    <citation type="journal article" date="2011" name="Stand. Genomic Sci.">
        <title>High quality draft genome sequence of Segniliparus rugosus CDC 945(T)= (ATCC BAA-974(T)).</title>
        <authorList>
            <person name="Earl A.M."/>
            <person name="Desjardins C.A."/>
            <person name="Fitzgerald M.G."/>
            <person name="Arachchi H.M."/>
            <person name="Zeng Q."/>
            <person name="Mehta T."/>
            <person name="Griggs A."/>
            <person name="Birren B.W."/>
            <person name="Toney N.C."/>
            <person name="Carr J."/>
            <person name="Posey J."/>
            <person name="Butler W.R."/>
        </authorList>
    </citation>
    <scope>NUCLEOTIDE SEQUENCE [LARGE SCALE GENOMIC DNA]</scope>
    <source>
        <strain evidence="13">ATCC BAA-974 / DSM 45345 / CCUG 50838 / CIP 108380 / JCM 13579 / CDC 945</strain>
    </source>
</reference>
<keyword evidence="8 9" id="KW-0472">Membrane</keyword>
<accession>E5XLZ2</accession>
<feature type="transmembrane region" description="Helical" evidence="9">
    <location>
        <begin position="138"/>
        <end position="156"/>
    </location>
</feature>
<dbReference type="GO" id="GO:0005886">
    <property type="term" value="C:plasma membrane"/>
    <property type="evidence" value="ECO:0007669"/>
    <property type="project" value="UniProtKB-SubCell"/>
</dbReference>
<evidence type="ECO:0000256" key="8">
    <source>
        <dbReference type="ARBA" id="ARBA00023136"/>
    </source>
</evidence>
<sequence>MTLSRNAEDRVFRLTAAGSAALVSAMVAAIGVFLLLRAIPALAQDRANFLTSSAWDLSDPGRLSFGMAELALVTILVSAFALTLAVPVALGVALFVSHYAPRALAAPVARVVDLLAAVPSIVYGLWGWLFLAPKLAPVSQWLAGHLGWLFLFHHGAGDPPNLQTGRNLFTTGIVLAVMVLPVITAISREVFAQTPREQIEAALALGATKWEVVRMTVWPFGRSGFIAGAMLGLGRALGETMAVYLILATVARKFSWSVFDGGATIASKIALGAGELDVSHGVTAGAYIAIGLVLFVVTFAVNTLARVVAKRGAAG</sequence>
<gene>
    <name evidence="12" type="ORF">HMPREF9336_00511</name>
</gene>
<evidence type="ECO:0000256" key="1">
    <source>
        <dbReference type="ARBA" id="ARBA00004651"/>
    </source>
</evidence>
<dbReference type="InterPro" id="IPR051124">
    <property type="entry name" value="Phosphate_Transport_Permease"/>
</dbReference>
<keyword evidence="5 10" id="KW-0592">Phosphate transport</keyword>
<keyword evidence="7 9" id="KW-1133">Transmembrane helix</keyword>
<evidence type="ECO:0000313" key="12">
    <source>
        <dbReference type="EMBL" id="EFV14638.1"/>
    </source>
</evidence>
<evidence type="ECO:0000256" key="10">
    <source>
        <dbReference type="RuleBase" id="RU363054"/>
    </source>
</evidence>
<dbReference type="Proteomes" id="UP000004816">
    <property type="component" value="Unassembled WGS sequence"/>
</dbReference>
<evidence type="ECO:0000256" key="5">
    <source>
        <dbReference type="ARBA" id="ARBA00022592"/>
    </source>
</evidence>
<dbReference type="GO" id="GO:0006817">
    <property type="term" value="P:phosphate ion transport"/>
    <property type="evidence" value="ECO:0007669"/>
    <property type="project" value="UniProtKB-KW"/>
</dbReference>
<feature type="transmembrane region" description="Helical" evidence="9">
    <location>
        <begin position="108"/>
        <end position="131"/>
    </location>
</feature>
<dbReference type="Pfam" id="PF00528">
    <property type="entry name" value="BPD_transp_1"/>
    <property type="match status" value="1"/>
</dbReference>
<keyword evidence="13" id="KW-1185">Reference proteome</keyword>
<comment type="similarity">
    <text evidence="2 10">Belongs to the binding-protein-dependent transport system permease family. CysTW subfamily.</text>
</comment>
<comment type="function">
    <text evidence="10">Part of the binding-protein-dependent transport system for phosphate; probably responsible for the translocation of the substrate across the membrane.</text>
</comment>
<dbReference type="GO" id="GO:0005315">
    <property type="term" value="F:phosphate transmembrane transporter activity"/>
    <property type="evidence" value="ECO:0007669"/>
    <property type="project" value="InterPro"/>
</dbReference>
<proteinExistence type="inferred from homology"/>
<dbReference type="PROSITE" id="PS50928">
    <property type="entry name" value="ABC_TM1"/>
    <property type="match status" value="1"/>
</dbReference>
<keyword evidence="4 10" id="KW-1003">Cell membrane</keyword>
<feature type="transmembrane region" description="Helical" evidence="9">
    <location>
        <begin position="284"/>
        <end position="305"/>
    </location>
</feature>
<evidence type="ECO:0000259" key="11">
    <source>
        <dbReference type="PROSITE" id="PS50928"/>
    </source>
</evidence>
<evidence type="ECO:0000256" key="2">
    <source>
        <dbReference type="ARBA" id="ARBA00007069"/>
    </source>
</evidence>
<evidence type="ECO:0000313" key="13">
    <source>
        <dbReference type="Proteomes" id="UP000004816"/>
    </source>
</evidence>
<dbReference type="NCBIfam" id="TIGR02138">
    <property type="entry name" value="phosphate_pstC"/>
    <property type="match status" value="1"/>
</dbReference>
<evidence type="ECO:0000256" key="7">
    <source>
        <dbReference type="ARBA" id="ARBA00022989"/>
    </source>
</evidence>
<evidence type="ECO:0000256" key="3">
    <source>
        <dbReference type="ARBA" id="ARBA00022448"/>
    </source>
</evidence>
<dbReference type="InterPro" id="IPR035906">
    <property type="entry name" value="MetI-like_sf"/>
</dbReference>
<comment type="caution">
    <text evidence="12">The sequence shown here is derived from an EMBL/GenBank/DDBJ whole genome shotgun (WGS) entry which is preliminary data.</text>
</comment>
<evidence type="ECO:0000256" key="4">
    <source>
        <dbReference type="ARBA" id="ARBA00022475"/>
    </source>
</evidence>
<dbReference type="PANTHER" id="PTHR30425:SF1">
    <property type="entry name" value="PHOSPHATE TRANSPORT SYSTEM PERMEASE PROTEIN PSTC"/>
    <property type="match status" value="1"/>
</dbReference>